<dbReference type="VEuPathDB" id="MicrosporidiaDB:A0H76_406"/>
<dbReference type="EMBL" id="LTAI01001084">
    <property type="protein sequence ID" value="ORD96883.1"/>
    <property type="molecule type" value="Genomic_DNA"/>
</dbReference>
<dbReference type="AlphaFoldDB" id="A0A1X0QB10"/>
<dbReference type="Proteomes" id="UP000192501">
    <property type="component" value="Unassembled WGS sequence"/>
</dbReference>
<evidence type="ECO:0000313" key="3">
    <source>
        <dbReference type="Proteomes" id="UP000192501"/>
    </source>
</evidence>
<gene>
    <name evidence="1" type="ORF">A0H76_1606</name>
    <name evidence="2" type="ORF">A0H76_406</name>
</gene>
<evidence type="ECO:0000313" key="2">
    <source>
        <dbReference type="EMBL" id="ORD96883.1"/>
    </source>
</evidence>
<protein>
    <submittedName>
        <fullName evidence="2">Uncharacterized protein</fullName>
    </submittedName>
</protein>
<name>A0A1X0QB10_9MICR</name>
<reference evidence="2 3" key="1">
    <citation type="journal article" date="2017" name="Environ. Microbiol.">
        <title>Decay of the glycolytic pathway and adaptation to intranuclear parasitism within Enterocytozoonidae microsporidia.</title>
        <authorList>
            <person name="Wiredu Boakye D."/>
            <person name="Jaroenlak P."/>
            <person name="Prachumwat A."/>
            <person name="Williams T.A."/>
            <person name="Bateman K.S."/>
            <person name="Itsathitphaisarn O."/>
            <person name="Sritunyalucksana K."/>
            <person name="Paszkiewicz K.H."/>
            <person name="Moore K.A."/>
            <person name="Stentiford G.D."/>
            <person name="Williams B.A."/>
        </authorList>
    </citation>
    <scope>NUCLEOTIDE SEQUENCE [LARGE SCALE GENOMIC DNA]</scope>
    <source>
        <strain evidence="3">canceri</strain>
        <strain evidence="2">Canceri</strain>
    </source>
</reference>
<sequence length="65" mass="7427">MWRLNPFSKNLIGVIWFLRKVKQSNNNSSEKELADGSVNKSFSVVSSKNTLKLRNSNSLFLLLIN</sequence>
<accession>A0A1X0QB10</accession>
<organism evidence="2 3">
    <name type="scientific">Hepatospora eriocheir</name>
    <dbReference type="NCBI Taxonomy" id="1081669"/>
    <lineage>
        <taxon>Eukaryota</taxon>
        <taxon>Fungi</taxon>
        <taxon>Fungi incertae sedis</taxon>
        <taxon>Microsporidia</taxon>
        <taxon>Hepatosporidae</taxon>
        <taxon>Hepatospora</taxon>
    </lineage>
</organism>
<evidence type="ECO:0000313" key="1">
    <source>
        <dbReference type="EMBL" id="ORD93111.1"/>
    </source>
</evidence>
<dbReference type="VEuPathDB" id="MicrosporidiaDB:A0H76_1606"/>
<proteinExistence type="predicted"/>
<dbReference type="EMBL" id="LTAI01002002">
    <property type="protein sequence ID" value="ORD93111.1"/>
    <property type="molecule type" value="Genomic_DNA"/>
</dbReference>
<comment type="caution">
    <text evidence="2">The sequence shown here is derived from an EMBL/GenBank/DDBJ whole genome shotgun (WGS) entry which is preliminary data.</text>
</comment>